<organism evidence="1 2">
    <name type="scientific">Avena sativa</name>
    <name type="common">Oat</name>
    <dbReference type="NCBI Taxonomy" id="4498"/>
    <lineage>
        <taxon>Eukaryota</taxon>
        <taxon>Viridiplantae</taxon>
        <taxon>Streptophyta</taxon>
        <taxon>Embryophyta</taxon>
        <taxon>Tracheophyta</taxon>
        <taxon>Spermatophyta</taxon>
        <taxon>Magnoliopsida</taxon>
        <taxon>Liliopsida</taxon>
        <taxon>Poales</taxon>
        <taxon>Poaceae</taxon>
        <taxon>BOP clade</taxon>
        <taxon>Pooideae</taxon>
        <taxon>Poodae</taxon>
        <taxon>Poeae</taxon>
        <taxon>Poeae Chloroplast Group 1 (Aveneae type)</taxon>
        <taxon>Aveninae</taxon>
        <taxon>Avena</taxon>
    </lineage>
</organism>
<evidence type="ECO:0000313" key="1">
    <source>
        <dbReference type="EnsemblPlants" id="AVESA.00010b.r2.4CG1252940.2.CDS"/>
    </source>
</evidence>
<reference evidence="1" key="1">
    <citation type="submission" date="2021-05" db="EMBL/GenBank/DDBJ databases">
        <authorList>
            <person name="Scholz U."/>
            <person name="Mascher M."/>
            <person name="Fiebig A."/>
        </authorList>
    </citation>
    <scope>NUCLEOTIDE SEQUENCE [LARGE SCALE GENOMIC DNA]</scope>
</reference>
<name>A0ACD5WRE1_AVESA</name>
<keyword evidence="2" id="KW-1185">Reference proteome</keyword>
<dbReference type="Proteomes" id="UP001732700">
    <property type="component" value="Chromosome 4C"/>
</dbReference>
<protein>
    <submittedName>
        <fullName evidence="1">Uncharacterized protein</fullName>
    </submittedName>
</protein>
<sequence>MAPKAKRVPPESLPRRRPSGGGFHPITIHVRVNRDGNYLLSHLPETGGPFRDFRDLQDAVRARYADIYLSWHRRRRPLLPPPPSTDDIFQFRYVVEERAPRRRPTVPSAATQRQSEAAGVSSLKESLNATTLEEKQSGSSTATSSSSSSRRPDQEDTVMASPPSVSSRIWARVRPEWGFIYYVRVDLGGSFHTYPHAGGPFQSSEEAERAMDRYLHERRDPTLLVNQGGVPSVEMAIEQALYWPDGRRKKRSKSLCIDQTGSKVRQLVQALVDNHNEDHNLLGDLAYELKDVVHYRQFCENRAWFYHLNFTMTKVAGDSNCGKDDTLFFAEVKCVRQEKQEEMLVSCFCMVRSTRNGLCYGCTNNGSVNMKHPNGADKYIGGHLDVGRGSSCGWHVEWSDSDDDVGYSDILLTLLLLRLLTTSVKCALFNLQVEAKKKELRRMFTGSDDPNVNTVLWMHPDDVLLEED</sequence>
<reference evidence="1" key="2">
    <citation type="submission" date="2025-09" db="UniProtKB">
        <authorList>
            <consortium name="EnsemblPlants"/>
        </authorList>
    </citation>
    <scope>IDENTIFICATION</scope>
</reference>
<proteinExistence type="predicted"/>
<evidence type="ECO:0000313" key="2">
    <source>
        <dbReference type="Proteomes" id="UP001732700"/>
    </source>
</evidence>
<accession>A0ACD5WRE1</accession>
<dbReference type="EnsemblPlants" id="AVESA.00010b.r2.4CG1252940.2">
    <property type="protein sequence ID" value="AVESA.00010b.r2.4CG1252940.2.CDS"/>
    <property type="gene ID" value="AVESA.00010b.r2.4CG1252940"/>
</dbReference>